<dbReference type="PIRSF" id="PIRSF037167">
    <property type="entry name" value="Mtase_YfcB_prd"/>
    <property type="match status" value="1"/>
</dbReference>
<keyword evidence="1 4" id="KW-0489">Methyltransferase</keyword>
<dbReference type="HAMAP" id="MF_02125">
    <property type="entry name" value="L3_methyltr_PrmB"/>
    <property type="match status" value="1"/>
</dbReference>
<dbReference type="InterPro" id="IPR029063">
    <property type="entry name" value="SAM-dependent_MTases_sf"/>
</dbReference>
<dbReference type="GO" id="GO:0032259">
    <property type="term" value="P:methylation"/>
    <property type="evidence" value="ECO:0007669"/>
    <property type="project" value="UniProtKB-KW"/>
</dbReference>
<organism evidence="6 7">
    <name type="scientific">Nitrosomonas eutropha</name>
    <dbReference type="NCBI Taxonomy" id="916"/>
    <lineage>
        <taxon>Bacteria</taxon>
        <taxon>Pseudomonadati</taxon>
        <taxon>Pseudomonadota</taxon>
        <taxon>Betaproteobacteria</taxon>
        <taxon>Nitrosomonadales</taxon>
        <taxon>Nitrosomonadaceae</taxon>
        <taxon>Nitrosomonas</taxon>
    </lineage>
</organism>
<dbReference type="EMBL" id="FPBL01000013">
    <property type="protein sequence ID" value="SFU79244.1"/>
    <property type="molecule type" value="Genomic_DNA"/>
</dbReference>
<dbReference type="Pfam" id="PF05175">
    <property type="entry name" value="MTS"/>
    <property type="match status" value="1"/>
</dbReference>
<dbReference type="EC" id="2.1.1.298" evidence="4"/>
<keyword evidence="6" id="KW-0687">Ribonucleoprotein</keyword>
<keyword evidence="3 4" id="KW-0949">S-adenosyl-L-methionine</keyword>
<keyword evidence="6" id="KW-0689">Ribosomal protein</keyword>
<evidence type="ECO:0000256" key="4">
    <source>
        <dbReference type="HAMAP-Rule" id="MF_02125"/>
    </source>
</evidence>
<reference evidence="6 7" key="1">
    <citation type="submission" date="2016-10" db="EMBL/GenBank/DDBJ databases">
        <authorList>
            <person name="de Groot N.N."/>
        </authorList>
    </citation>
    <scope>NUCLEOTIDE SEQUENCE [LARGE SCALE GENOMIC DNA]</scope>
    <source>
        <strain evidence="6 7">Nm24</strain>
    </source>
</reference>
<sequence>MTYTRQPNNTTILQAGEELRTLRDLLRFAVSYFNRSDLFLGHGLPTVYDEAALLIMHTLYLNADQLDLFMDAMLTCNERDQVLRIIERRVSEKIPVAYLTHEAWLGDFNFYVDERVIIPRSFIAELLQDRLSPWVIDPHDINSVLDLCTGSGCLAILLAHAFEQAQIDAVDISSDALDVASINIRNYDLMNRINLIHSDLSTRLQGKRYDLIISNPPYVNAASMATLPEEYRHEPAIALAGGLDGLDIVYRILREAADHLTEDGLLIMEIGHNQAEIEQVFPQLSCTWLETSAGDQFVLMVRRRDLQA</sequence>
<dbReference type="GO" id="GO:0003676">
    <property type="term" value="F:nucleic acid binding"/>
    <property type="evidence" value="ECO:0007669"/>
    <property type="project" value="InterPro"/>
</dbReference>
<evidence type="ECO:0000313" key="7">
    <source>
        <dbReference type="Proteomes" id="UP000183926"/>
    </source>
</evidence>
<evidence type="ECO:0000313" key="6">
    <source>
        <dbReference type="EMBL" id="SFU79244.1"/>
    </source>
</evidence>
<gene>
    <name evidence="4" type="primary">prmB</name>
    <name evidence="6" type="ORF">SAMN05216339_11341</name>
</gene>
<dbReference type="PANTHER" id="PTHR47806">
    <property type="entry name" value="50S RIBOSOMAL PROTEIN L3 GLUTAMINE METHYLTRANSFERASE"/>
    <property type="match status" value="1"/>
</dbReference>
<dbReference type="Gene3D" id="3.40.50.150">
    <property type="entry name" value="Vaccinia Virus protein VP39"/>
    <property type="match status" value="1"/>
</dbReference>
<dbReference type="InterPro" id="IPR002052">
    <property type="entry name" value="DNA_methylase_N6_adenine_CS"/>
</dbReference>
<dbReference type="InterPro" id="IPR004556">
    <property type="entry name" value="HemK-like"/>
</dbReference>
<dbReference type="AlphaFoldDB" id="A0A1I7J283"/>
<dbReference type="GO" id="GO:0005829">
    <property type="term" value="C:cytosol"/>
    <property type="evidence" value="ECO:0007669"/>
    <property type="project" value="TreeGrafter"/>
</dbReference>
<dbReference type="PANTHER" id="PTHR47806:SF1">
    <property type="entry name" value="RIBOSOMAL PROTEIN UL3 GLUTAMINE METHYLTRANSFERASE"/>
    <property type="match status" value="1"/>
</dbReference>
<dbReference type="SUPFAM" id="SSF53335">
    <property type="entry name" value="S-adenosyl-L-methionine-dependent methyltransferases"/>
    <property type="match status" value="1"/>
</dbReference>
<dbReference type="InterPro" id="IPR007848">
    <property type="entry name" value="Small_mtfrase_dom"/>
</dbReference>
<evidence type="ECO:0000256" key="1">
    <source>
        <dbReference type="ARBA" id="ARBA00022603"/>
    </source>
</evidence>
<evidence type="ECO:0000256" key="3">
    <source>
        <dbReference type="ARBA" id="ARBA00022691"/>
    </source>
</evidence>
<dbReference type="NCBIfam" id="TIGR00536">
    <property type="entry name" value="hemK_fam"/>
    <property type="match status" value="1"/>
</dbReference>
<evidence type="ECO:0000259" key="5">
    <source>
        <dbReference type="Pfam" id="PF05175"/>
    </source>
</evidence>
<dbReference type="PROSITE" id="PS00092">
    <property type="entry name" value="N6_MTASE"/>
    <property type="match status" value="1"/>
</dbReference>
<dbReference type="InterPro" id="IPR017127">
    <property type="entry name" value="Ribosome_uL3_MTase"/>
</dbReference>
<accession>A0A1I7J283</accession>
<comment type="similarity">
    <text evidence="4">Belongs to the protein N5-glutamine methyltransferase family. PrmB subfamily.</text>
</comment>
<comment type="function">
    <text evidence="4">Methylates ribosomal protein uL3 on a specific glutamine residue.</text>
</comment>
<dbReference type="RefSeq" id="WP_074929368.1">
    <property type="nucleotide sequence ID" value="NZ_FPBL01000013.1"/>
</dbReference>
<dbReference type="CDD" id="cd02440">
    <property type="entry name" value="AdoMet_MTases"/>
    <property type="match status" value="1"/>
</dbReference>
<dbReference type="GO" id="GO:0036009">
    <property type="term" value="F:protein-glutamine N-methyltransferase activity"/>
    <property type="evidence" value="ECO:0007669"/>
    <property type="project" value="UniProtKB-UniRule"/>
</dbReference>
<feature type="domain" description="Methyltransferase small" evidence="5">
    <location>
        <begin position="141"/>
        <end position="223"/>
    </location>
</feature>
<dbReference type="OrthoDB" id="9800643at2"/>
<dbReference type="Gene3D" id="1.10.8.10">
    <property type="entry name" value="DNA helicase RuvA subunit, C-terminal domain"/>
    <property type="match status" value="1"/>
</dbReference>
<name>A0A1I7J283_9PROT</name>
<dbReference type="NCBIfam" id="TIGR03533">
    <property type="entry name" value="L3_gln_methyl"/>
    <property type="match status" value="1"/>
</dbReference>
<comment type="catalytic activity">
    <reaction evidence="4">
        <text>L-glutaminyl-[ribosomal protein uL3] + S-adenosyl-L-methionine = N(5)-methyl-L-glutaminyl-[ribosomal protein uL3] + S-adenosyl-L-homocysteine + H(+)</text>
        <dbReference type="Rhea" id="RHEA:45020"/>
        <dbReference type="Rhea" id="RHEA-COMP:11063"/>
        <dbReference type="Rhea" id="RHEA-COMP:11064"/>
        <dbReference type="ChEBI" id="CHEBI:15378"/>
        <dbReference type="ChEBI" id="CHEBI:30011"/>
        <dbReference type="ChEBI" id="CHEBI:57856"/>
        <dbReference type="ChEBI" id="CHEBI:59789"/>
        <dbReference type="ChEBI" id="CHEBI:61891"/>
        <dbReference type="EC" id="2.1.1.298"/>
    </reaction>
</comment>
<protein>
    <recommendedName>
        <fullName evidence="4">Ribosomal protein uL3 glutamine methyltransferase</fullName>
        <shortName evidence="4">uL3 MTase</shortName>
        <ecNumber evidence="4">2.1.1.298</ecNumber>
    </recommendedName>
    <alternativeName>
        <fullName evidence="4">N5-glutamine methyltransferase PrmB</fullName>
    </alternativeName>
</protein>
<dbReference type="GO" id="GO:0005840">
    <property type="term" value="C:ribosome"/>
    <property type="evidence" value="ECO:0007669"/>
    <property type="project" value="UniProtKB-KW"/>
</dbReference>
<keyword evidence="2 4" id="KW-0808">Transferase</keyword>
<evidence type="ECO:0000256" key="2">
    <source>
        <dbReference type="ARBA" id="ARBA00022679"/>
    </source>
</evidence>
<proteinExistence type="inferred from homology"/>
<dbReference type="Proteomes" id="UP000183926">
    <property type="component" value="Unassembled WGS sequence"/>
</dbReference>